<feature type="binding site" evidence="11">
    <location>
        <position position="243"/>
    </location>
    <ligand>
        <name>L-methionine</name>
        <dbReference type="ChEBI" id="CHEBI:57844"/>
        <note>ligand shared between two neighboring subunits</note>
    </ligand>
</feature>
<dbReference type="InterPro" id="IPR022630">
    <property type="entry name" value="S-AdoMet_synt_C"/>
</dbReference>
<evidence type="ECO:0000313" key="17">
    <source>
        <dbReference type="EMBL" id="ACM20595.1"/>
    </source>
</evidence>
<dbReference type="GO" id="GO:0005524">
    <property type="term" value="F:ATP binding"/>
    <property type="evidence" value="ECO:0007669"/>
    <property type="project" value="UniProtKB-UniRule"/>
</dbReference>
<feature type="binding site" evidence="11">
    <location>
        <position position="266"/>
    </location>
    <ligand>
        <name>ATP</name>
        <dbReference type="ChEBI" id="CHEBI:30616"/>
        <note>ligand shared between two neighboring subunits</note>
    </ligand>
</feature>
<name>B9M9M3_GEODF</name>
<dbReference type="CDD" id="cd18079">
    <property type="entry name" value="S-AdoMet_synt"/>
    <property type="match status" value="1"/>
</dbReference>
<dbReference type="PANTHER" id="PTHR11964">
    <property type="entry name" value="S-ADENOSYLMETHIONINE SYNTHETASE"/>
    <property type="match status" value="1"/>
</dbReference>
<dbReference type="GO" id="GO:0004478">
    <property type="term" value="F:methionine adenosyltransferase activity"/>
    <property type="evidence" value="ECO:0007669"/>
    <property type="project" value="UniProtKB-UniRule"/>
</dbReference>
<comment type="catalytic activity">
    <reaction evidence="10 11">
        <text>L-methionine + ATP + H2O = S-adenosyl-L-methionine + phosphate + diphosphate</text>
        <dbReference type="Rhea" id="RHEA:21080"/>
        <dbReference type="ChEBI" id="CHEBI:15377"/>
        <dbReference type="ChEBI" id="CHEBI:30616"/>
        <dbReference type="ChEBI" id="CHEBI:33019"/>
        <dbReference type="ChEBI" id="CHEBI:43474"/>
        <dbReference type="ChEBI" id="CHEBI:57844"/>
        <dbReference type="ChEBI" id="CHEBI:59789"/>
        <dbReference type="EC" id="2.5.1.6"/>
    </reaction>
</comment>
<feature type="binding site" evidence="11">
    <location>
        <position position="270"/>
    </location>
    <ligand>
        <name>ATP</name>
        <dbReference type="ChEBI" id="CHEBI:30616"/>
        <note>ligand shared between two neighboring subunits</note>
    </ligand>
</feature>
<dbReference type="OrthoDB" id="9801686at2"/>
<keyword evidence="3 11" id="KW-0554">One-carbon metabolism</keyword>
<feature type="binding site" description="in other chain" evidence="11">
    <location>
        <position position="58"/>
    </location>
    <ligand>
        <name>L-methionine</name>
        <dbReference type="ChEBI" id="CHEBI:57844"/>
        <note>ligand shared between two neighboring subunits</note>
    </ligand>
</feature>
<feature type="binding site" description="in other chain" evidence="11">
    <location>
        <begin position="249"/>
        <end position="250"/>
    </location>
    <ligand>
        <name>ATP</name>
        <dbReference type="ChEBI" id="CHEBI:30616"/>
        <note>ligand shared between two neighboring subunits</note>
    </ligand>
</feature>
<comment type="cofactor">
    <cofactor evidence="11">
        <name>K(+)</name>
        <dbReference type="ChEBI" id="CHEBI:29103"/>
    </cofactor>
    <text evidence="11">Binds 1 potassium ion per subunit.</text>
</comment>
<dbReference type="HOGENOM" id="CLU_041802_1_1_7"/>
<keyword evidence="7 11" id="KW-0067">ATP-binding</keyword>
<evidence type="ECO:0000256" key="1">
    <source>
        <dbReference type="ARBA" id="ARBA00005224"/>
    </source>
</evidence>
<protein>
    <recommendedName>
        <fullName evidence="11">S-adenosylmethionine synthase</fullName>
        <shortName evidence="11">AdoMet synthase</shortName>
        <ecNumber evidence="11">2.5.1.6</ecNumber>
    </recommendedName>
    <alternativeName>
        <fullName evidence="11">MAT</fullName>
    </alternativeName>
    <alternativeName>
        <fullName evidence="11">Methionine adenosyltransferase</fullName>
    </alternativeName>
</protein>
<dbReference type="HAMAP" id="MF_00086">
    <property type="entry name" value="S_AdoMet_synth1"/>
    <property type="match status" value="1"/>
</dbReference>
<dbReference type="UniPathway" id="UPA00315">
    <property type="reaction ID" value="UER00080"/>
</dbReference>
<dbReference type="PROSITE" id="PS00376">
    <property type="entry name" value="ADOMET_SYNTHASE_1"/>
    <property type="match status" value="1"/>
</dbReference>
<dbReference type="FunFam" id="3.30.300.10:FF:000001">
    <property type="entry name" value="S-adenosylmethionine synthase"/>
    <property type="match status" value="1"/>
</dbReference>
<feature type="region of interest" description="Flexible loop" evidence="11">
    <location>
        <begin position="101"/>
        <end position="111"/>
    </location>
</feature>
<comment type="similarity">
    <text evidence="2 11 13">Belongs to the AdoMet synthase family.</text>
</comment>
<evidence type="ECO:0000256" key="9">
    <source>
        <dbReference type="ARBA" id="ARBA00022958"/>
    </source>
</evidence>
<dbReference type="SUPFAM" id="SSF55973">
    <property type="entry name" value="S-adenosylmethionine synthetase"/>
    <property type="match status" value="3"/>
</dbReference>
<feature type="binding site" description="in other chain" evidence="11">
    <location>
        <position position="101"/>
    </location>
    <ligand>
        <name>L-methionine</name>
        <dbReference type="ChEBI" id="CHEBI:57844"/>
        <note>ligand shared between two neighboring subunits</note>
    </ligand>
</feature>
<dbReference type="PROSITE" id="PS00377">
    <property type="entry name" value="ADOMET_SYNTHASE_2"/>
    <property type="match status" value="1"/>
</dbReference>
<comment type="pathway">
    <text evidence="1 11">Amino-acid biosynthesis; S-adenosyl-L-methionine biosynthesis; S-adenosyl-L-methionine from L-methionine: step 1/1.</text>
</comment>
<dbReference type="GO" id="GO:0006730">
    <property type="term" value="P:one-carbon metabolic process"/>
    <property type="evidence" value="ECO:0007669"/>
    <property type="project" value="UniProtKB-KW"/>
</dbReference>
<reference evidence="17 18" key="1">
    <citation type="submission" date="2009-01" db="EMBL/GenBank/DDBJ databases">
        <title>Complete sequence of Geobacter sp. FRC-32.</title>
        <authorList>
            <consortium name="US DOE Joint Genome Institute"/>
            <person name="Lucas S."/>
            <person name="Copeland A."/>
            <person name="Lapidus A."/>
            <person name="Glavina del Rio T."/>
            <person name="Dalin E."/>
            <person name="Tice H."/>
            <person name="Bruce D."/>
            <person name="Goodwin L."/>
            <person name="Pitluck S."/>
            <person name="Saunders E."/>
            <person name="Brettin T."/>
            <person name="Detter J.C."/>
            <person name="Han C."/>
            <person name="Larimer F."/>
            <person name="Land M."/>
            <person name="Hauser L."/>
            <person name="Kyrpides N."/>
            <person name="Ovchinnikova G."/>
            <person name="Kostka J."/>
            <person name="Richardson P."/>
        </authorList>
    </citation>
    <scope>NUCLEOTIDE SEQUENCE [LARGE SCALE GENOMIC DNA]</scope>
    <source>
        <strain evidence="18">DSM 22248 / JCM 15807 / FRC-32</strain>
    </source>
</reference>
<evidence type="ECO:0000256" key="5">
    <source>
        <dbReference type="ARBA" id="ARBA00022723"/>
    </source>
</evidence>
<feature type="binding site" description="in other chain" evidence="11">
    <location>
        <begin position="168"/>
        <end position="170"/>
    </location>
    <ligand>
        <name>ATP</name>
        <dbReference type="ChEBI" id="CHEBI:30616"/>
        <note>ligand shared between two neighboring subunits</note>
    </ligand>
</feature>
<dbReference type="InterPro" id="IPR022636">
    <property type="entry name" value="S-AdoMet_synthetase_sfam"/>
</dbReference>
<feature type="binding site" evidence="11">
    <location>
        <position position="45"/>
    </location>
    <ligand>
        <name>K(+)</name>
        <dbReference type="ChEBI" id="CHEBI:29103"/>
    </ligand>
</feature>
<feature type="binding site" description="in other chain" evidence="11">
    <location>
        <begin position="234"/>
        <end position="235"/>
    </location>
    <ligand>
        <name>ATP</name>
        <dbReference type="ChEBI" id="CHEBI:30616"/>
        <note>ligand shared between two neighboring subunits</note>
    </ligand>
</feature>
<dbReference type="Pfam" id="PF02773">
    <property type="entry name" value="S-AdoMet_synt_C"/>
    <property type="match status" value="1"/>
</dbReference>
<keyword evidence="8 11" id="KW-0460">Magnesium</keyword>
<comment type="subunit">
    <text evidence="11">Homotetramer; dimer of dimers.</text>
</comment>
<dbReference type="STRING" id="316067.Geob_2241"/>
<dbReference type="AlphaFoldDB" id="B9M9M3"/>
<comment type="function">
    <text evidence="11">Catalyzes the formation of S-adenosylmethionine (AdoMet) from methionine and ATP. The overall synthetic reaction is composed of two sequential steps, AdoMet formation and the subsequent tripolyphosphate hydrolysis which occurs prior to release of AdoMet from the enzyme.</text>
</comment>
<dbReference type="GO" id="GO:0006556">
    <property type="term" value="P:S-adenosylmethionine biosynthetic process"/>
    <property type="evidence" value="ECO:0007669"/>
    <property type="project" value="UniProtKB-UniRule"/>
</dbReference>
<evidence type="ECO:0000259" key="14">
    <source>
        <dbReference type="Pfam" id="PF00438"/>
    </source>
</evidence>
<evidence type="ECO:0000256" key="4">
    <source>
        <dbReference type="ARBA" id="ARBA00022679"/>
    </source>
</evidence>
<evidence type="ECO:0000256" key="7">
    <source>
        <dbReference type="ARBA" id="ARBA00022840"/>
    </source>
</evidence>
<keyword evidence="18" id="KW-1185">Reference proteome</keyword>
<evidence type="ECO:0000259" key="15">
    <source>
        <dbReference type="Pfam" id="PF02772"/>
    </source>
</evidence>
<gene>
    <name evidence="11" type="primary">metK</name>
    <name evidence="17" type="synonym">metK-1</name>
    <name evidence="17" type="ordered locus">Geob_2241</name>
</gene>
<dbReference type="KEGG" id="geo:Geob_2241"/>
<feature type="binding site" description="in other chain" evidence="11">
    <location>
        <position position="17"/>
    </location>
    <ligand>
        <name>ATP</name>
        <dbReference type="ChEBI" id="CHEBI:30616"/>
        <note>ligand shared between two neighboring subunits</note>
    </ligand>
</feature>
<keyword evidence="5 11" id="KW-0479">Metal-binding</keyword>
<comment type="cofactor">
    <cofactor evidence="11">
        <name>Mg(2+)</name>
        <dbReference type="ChEBI" id="CHEBI:18420"/>
    </cofactor>
    <text evidence="11">Binds 2 divalent ions per subunit.</text>
</comment>
<comment type="subcellular location">
    <subcellularLocation>
        <location evidence="11 12">Cytoplasm</location>
    </subcellularLocation>
</comment>
<keyword evidence="9 11" id="KW-0630">Potassium</keyword>
<dbReference type="Gene3D" id="3.30.300.10">
    <property type="match status" value="3"/>
</dbReference>
<dbReference type="FunFam" id="3.30.300.10:FF:000004">
    <property type="entry name" value="S-adenosylmethionine synthase"/>
    <property type="match status" value="1"/>
</dbReference>
<feature type="binding site" evidence="11">
    <location>
        <position position="19"/>
    </location>
    <ligand>
        <name>Mg(2+)</name>
        <dbReference type="ChEBI" id="CHEBI:18420"/>
    </ligand>
</feature>
<evidence type="ECO:0000313" key="18">
    <source>
        <dbReference type="Proteomes" id="UP000007721"/>
    </source>
</evidence>
<dbReference type="Pfam" id="PF00438">
    <property type="entry name" value="S-AdoMet_synt_N"/>
    <property type="match status" value="1"/>
</dbReference>
<keyword evidence="6 11" id="KW-0547">Nucleotide-binding</keyword>
<evidence type="ECO:0000256" key="13">
    <source>
        <dbReference type="RuleBase" id="RU004462"/>
    </source>
</evidence>
<dbReference type="EC" id="2.5.1.6" evidence="11"/>
<feature type="binding site" description="in other chain" evidence="11">
    <location>
        <position position="274"/>
    </location>
    <ligand>
        <name>L-methionine</name>
        <dbReference type="ChEBI" id="CHEBI:57844"/>
        <note>ligand shared between two neighboring subunits</note>
    </ligand>
</feature>
<dbReference type="NCBIfam" id="TIGR01034">
    <property type="entry name" value="metK"/>
    <property type="match status" value="1"/>
</dbReference>
<dbReference type="GO" id="GO:0005737">
    <property type="term" value="C:cytoplasm"/>
    <property type="evidence" value="ECO:0007669"/>
    <property type="project" value="UniProtKB-SubCell"/>
</dbReference>
<dbReference type="eggNOG" id="COG0192">
    <property type="taxonomic scope" value="Bacteria"/>
</dbReference>
<evidence type="ECO:0000256" key="11">
    <source>
        <dbReference type="HAMAP-Rule" id="MF_00086"/>
    </source>
</evidence>
<feature type="domain" description="S-adenosylmethionine synthetase C-terminal" evidence="16">
    <location>
        <begin position="237"/>
        <end position="376"/>
    </location>
</feature>
<dbReference type="Pfam" id="PF02772">
    <property type="entry name" value="S-AdoMet_synt_M"/>
    <property type="match status" value="1"/>
</dbReference>
<feature type="binding site" evidence="11">
    <location>
        <position position="243"/>
    </location>
    <ligand>
        <name>ATP</name>
        <dbReference type="ChEBI" id="CHEBI:30616"/>
        <note>ligand shared between two neighboring subunits</note>
    </ligand>
</feature>
<feature type="domain" description="S-adenosylmethionine synthetase N-terminal" evidence="14">
    <location>
        <begin position="6"/>
        <end position="103"/>
    </location>
</feature>
<dbReference type="FunFam" id="3.30.300.10:FF:000003">
    <property type="entry name" value="S-adenosylmethionine synthase"/>
    <property type="match status" value="1"/>
</dbReference>
<dbReference type="InterPro" id="IPR022629">
    <property type="entry name" value="S-AdoMet_synt_central"/>
</dbReference>
<evidence type="ECO:0000259" key="16">
    <source>
        <dbReference type="Pfam" id="PF02773"/>
    </source>
</evidence>
<feature type="domain" description="S-adenosylmethionine synthetase central" evidence="15">
    <location>
        <begin position="118"/>
        <end position="235"/>
    </location>
</feature>
<evidence type="ECO:0000256" key="8">
    <source>
        <dbReference type="ARBA" id="ARBA00022842"/>
    </source>
</evidence>
<proteinExistence type="inferred from homology"/>
<dbReference type="EMBL" id="CP001390">
    <property type="protein sequence ID" value="ACM20595.1"/>
    <property type="molecule type" value="Genomic_DNA"/>
</dbReference>
<dbReference type="InterPro" id="IPR022628">
    <property type="entry name" value="S-AdoMet_synt_N"/>
</dbReference>
<accession>B9M9M3</accession>
<dbReference type="GO" id="GO:0000287">
    <property type="term" value="F:magnesium ion binding"/>
    <property type="evidence" value="ECO:0007669"/>
    <property type="project" value="UniProtKB-UniRule"/>
</dbReference>
<evidence type="ECO:0000256" key="10">
    <source>
        <dbReference type="ARBA" id="ARBA00048344"/>
    </source>
</evidence>
<organism evidence="17 18">
    <name type="scientific">Geotalea daltonii (strain DSM 22248 / JCM 15807 / FRC-32)</name>
    <name type="common">Geobacter daltonii</name>
    <dbReference type="NCBI Taxonomy" id="316067"/>
    <lineage>
        <taxon>Bacteria</taxon>
        <taxon>Pseudomonadati</taxon>
        <taxon>Thermodesulfobacteriota</taxon>
        <taxon>Desulfuromonadia</taxon>
        <taxon>Geobacterales</taxon>
        <taxon>Geobacteraceae</taxon>
        <taxon>Geotalea</taxon>
    </lineage>
</organism>
<sequence>MEMKDYIFTSESVSEGHPDKVADQVSDAILDAILAQDPRSRVACETLVTTGMAVIAGEITTNAIVDYPKIVRETIKEIGYNDSAMGFDWETCAVLTSIDKQSPDIAQGVDEGAGLFKDQGAGDQGLMFGYACTETPELMPMSILLSHKLVKKLADVRKAGILDFLRPDSKSQVSIRYENDRPVHVDTVVISSQHTPEVSYETIKEGIIEEVVKKIIPAELMNDSTRFLINPTGRFVIGGPMGDCGLTGRKIIVDSYGGHGAHGGGAFSGKDPSKVDRSAAYMGRYVAKNLVAAGLAEKCEVQVAYAIGVAEPVSVMVDTSGTGKIPSARIAQIVREVFDLRPRAIIEQLDLLRPIYKKTAAYGHFGRELPEFTWEKTDKVSLIREKAGL</sequence>
<dbReference type="InterPro" id="IPR002133">
    <property type="entry name" value="S-AdoMet_synthetase"/>
</dbReference>
<evidence type="ECO:0000256" key="2">
    <source>
        <dbReference type="ARBA" id="ARBA00009685"/>
    </source>
</evidence>
<evidence type="ECO:0000256" key="3">
    <source>
        <dbReference type="ARBA" id="ARBA00022563"/>
    </source>
</evidence>
<evidence type="ECO:0000256" key="6">
    <source>
        <dbReference type="ARBA" id="ARBA00022741"/>
    </source>
</evidence>
<evidence type="ECO:0000256" key="12">
    <source>
        <dbReference type="RuleBase" id="RU000542"/>
    </source>
</evidence>
<dbReference type="InterPro" id="IPR022631">
    <property type="entry name" value="ADOMET_SYNTHASE_CS"/>
</dbReference>
<keyword evidence="11" id="KW-0963">Cytoplasm</keyword>
<keyword evidence="4 11" id="KW-0808">Transferase</keyword>
<dbReference type="Proteomes" id="UP000007721">
    <property type="component" value="Chromosome"/>
</dbReference>
<dbReference type="PIRSF" id="PIRSF000497">
    <property type="entry name" value="MAT"/>
    <property type="match status" value="1"/>
</dbReference>
<dbReference type="RefSeq" id="WP_012647324.1">
    <property type="nucleotide sequence ID" value="NC_011979.1"/>
</dbReference>